<evidence type="ECO:0000313" key="2">
    <source>
        <dbReference type="EMBL" id="GKV41191.1"/>
    </source>
</evidence>
<accession>A0AAV5LUV0</accession>
<feature type="signal peptide" evidence="1">
    <location>
        <begin position="1"/>
        <end position="19"/>
    </location>
</feature>
<keyword evidence="3" id="KW-1185">Reference proteome</keyword>
<dbReference type="AlphaFoldDB" id="A0AAV5LUV0"/>
<evidence type="ECO:0000256" key="1">
    <source>
        <dbReference type="SAM" id="SignalP"/>
    </source>
</evidence>
<protein>
    <submittedName>
        <fullName evidence="2">Uncharacterized protein</fullName>
    </submittedName>
</protein>
<name>A0AAV5LUV0_9ROSI</name>
<sequence>MLDIFRALCICGTLSQVHGVCHVPGSGFWGVTDPLYRSLLKESTHPQDHSLIAQEEDYKQRSLKDQKLKLKLKVGYPSLQAILFSSRVGCKTLSRLWNSDFKYIQKSRPLCIKCILTIGCKVGAGFASFLRVRQTTVFKFLLVELAAASRVGSLHFHFTRAGCSFQEPALCTF</sequence>
<dbReference type="Proteomes" id="UP001054252">
    <property type="component" value="Unassembled WGS sequence"/>
</dbReference>
<organism evidence="2 3">
    <name type="scientific">Rubroshorea leprosula</name>
    <dbReference type="NCBI Taxonomy" id="152421"/>
    <lineage>
        <taxon>Eukaryota</taxon>
        <taxon>Viridiplantae</taxon>
        <taxon>Streptophyta</taxon>
        <taxon>Embryophyta</taxon>
        <taxon>Tracheophyta</taxon>
        <taxon>Spermatophyta</taxon>
        <taxon>Magnoliopsida</taxon>
        <taxon>eudicotyledons</taxon>
        <taxon>Gunneridae</taxon>
        <taxon>Pentapetalae</taxon>
        <taxon>rosids</taxon>
        <taxon>malvids</taxon>
        <taxon>Malvales</taxon>
        <taxon>Dipterocarpaceae</taxon>
        <taxon>Rubroshorea</taxon>
    </lineage>
</organism>
<keyword evidence="1" id="KW-0732">Signal</keyword>
<proteinExistence type="predicted"/>
<evidence type="ECO:0000313" key="3">
    <source>
        <dbReference type="Proteomes" id="UP001054252"/>
    </source>
</evidence>
<feature type="chain" id="PRO_5043383268" evidence="1">
    <location>
        <begin position="20"/>
        <end position="173"/>
    </location>
</feature>
<comment type="caution">
    <text evidence="2">The sequence shown here is derived from an EMBL/GenBank/DDBJ whole genome shotgun (WGS) entry which is preliminary data.</text>
</comment>
<gene>
    <name evidence="2" type="ORF">SLEP1_g48757</name>
</gene>
<reference evidence="2 3" key="1">
    <citation type="journal article" date="2021" name="Commun. Biol.">
        <title>The genome of Shorea leprosula (Dipterocarpaceae) highlights the ecological relevance of drought in aseasonal tropical rainforests.</title>
        <authorList>
            <person name="Ng K.K.S."/>
            <person name="Kobayashi M.J."/>
            <person name="Fawcett J.A."/>
            <person name="Hatakeyama M."/>
            <person name="Paape T."/>
            <person name="Ng C.H."/>
            <person name="Ang C.C."/>
            <person name="Tnah L.H."/>
            <person name="Lee C.T."/>
            <person name="Nishiyama T."/>
            <person name="Sese J."/>
            <person name="O'Brien M.J."/>
            <person name="Copetti D."/>
            <person name="Mohd Noor M.I."/>
            <person name="Ong R.C."/>
            <person name="Putra M."/>
            <person name="Sireger I.Z."/>
            <person name="Indrioko S."/>
            <person name="Kosugi Y."/>
            <person name="Izuno A."/>
            <person name="Isagi Y."/>
            <person name="Lee S.L."/>
            <person name="Shimizu K.K."/>
        </authorList>
    </citation>
    <scope>NUCLEOTIDE SEQUENCE [LARGE SCALE GENOMIC DNA]</scope>
    <source>
        <strain evidence="2">214</strain>
    </source>
</reference>
<dbReference type="EMBL" id="BPVZ01000148">
    <property type="protein sequence ID" value="GKV41191.1"/>
    <property type="molecule type" value="Genomic_DNA"/>
</dbReference>